<sequence length="90" mass="9705">MVRRCGWATRQRGRSAAGFGSDGHGRDQRIDGGMNLLMPAIGKLKLELCSAMVVGCHGGWNGEAVRAVGSRAERSRSSGTWFGVSWDVRI</sequence>
<dbReference type="EMBL" id="JBEDUW010000002">
    <property type="protein sequence ID" value="KAK9942916.1"/>
    <property type="molecule type" value="Genomic_DNA"/>
</dbReference>
<gene>
    <name evidence="2" type="ORF">M0R45_008559</name>
</gene>
<dbReference type="Proteomes" id="UP001457282">
    <property type="component" value="Unassembled WGS sequence"/>
</dbReference>
<dbReference type="AlphaFoldDB" id="A0AAW1Y145"/>
<evidence type="ECO:0000313" key="2">
    <source>
        <dbReference type="EMBL" id="KAK9942916.1"/>
    </source>
</evidence>
<name>A0AAW1Y145_RUBAR</name>
<reference evidence="2 3" key="1">
    <citation type="journal article" date="2023" name="G3 (Bethesda)">
        <title>A chromosome-length genome assembly and annotation of blackberry (Rubus argutus, cv. 'Hillquist').</title>
        <authorList>
            <person name="Bruna T."/>
            <person name="Aryal R."/>
            <person name="Dudchenko O."/>
            <person name="Sargent D.J."/>
            <person name="Mead D."/>
            <person name="Buti M."/>
            <person name="Cavallini A."/>
            <person name="Hytonen T."/>
            <person name="Andres J."/>
            <person name="Pham M."/>
            <person name="Weisz D."/>
            <person name="Mascagni F."/>
            <person name="Usai G."/>
            <person name="Natali L."/>
            <person name="Bassil N."/>
            <person name="Fernandez G.E."/>
            <person name="Lomsadze A."/>
            <person name="Armour M."/>
            <person name="Olukolu B."/>
            <person name="Poorten T."/>
            <person name="Britton C."/>
            <person name="Davik J."/>
            <person name="Ashrafi H."/>
            <person name="Aiden E.L."/>
            <person name="Borodovsky M."/>
            <person name="Worthington M."/>
        </authorList>
    </citation>
    <scope>NUCLEOTIDE SEQUENCE [LARGE SCALE GENOMIC DNA]</scope>
    <source>
        <strain evidence="2">PI 553951</strain>
    </source>
</reference>
<proteinExistence type="predicted"/>
<comment type="caution">
    <text evidence="2">The sequence shown here is derived from an EMBL/GenBank/DDBJ whole genome shotgun (WGS) entry which is preliminary data.</text>
</comment>
<protein>
    <submittedName>
        <fullName evidence="2">Uncharacterized protein</fullName>
    </submittedName>
</protein>
<keyword evidence="3" id="KW-1185">Reference proteome</keyword>
<accession>A0AAW1Y145</accession>
<organism evidence="2 3">
    <name type="scientific">Rubus argutus</name>
    <name type="common">Southern blackberry</name>
    <dbReference type="NCBI Taxonomy" id="59490"/>
    <lineage>
        <taxon>Eukaryota</taxon>
        <taxon>Viridiplantae</taxon>
        <taxon>Streptophyta</taxon>
        <taxon>Embryophyta</taxon>
        <taxon>Tracheophyta</taxon>
        <taxon>Spermatophyta</taxon>
        <taxon>Magnoliopsida</taxon>
        <taxon>eudicotyledons</taxon>
        <taxon>Gunneridae</taxon>
        <taxon>Pentapetalae</taxon>
        <taxon>rosids</taxon>
        <taxon>fabids</taxon>
        <taxon>Rosales</taxon>
        <taxon>Rosaceae</taxon>
        <taxon>Rosoideae</taxon>
        <taxon>Rosoideae incertae sedis</taxon>
        <taxon>Rubus</taxon>
    </lineage>
</organism>
<feature type="region of interest" description="Disordered" evidence="1">
    <location>
        <begin position="1"/>
        <end position="27"/>
    </location>
</feature>
<evidence type="ECO:0000256" key="1">
    <source>
        <dbReference type="SAM" id="MobiDB-lite"/>
    </source>
</evidence>
<evidence type="ECO:0000313" key="3">
    <source>
        <dbReference type="Proteomes" id="UP001457282"/>
    </source>
</evidence>